<dbReference type="Proteomes" id="UP001257739">
    <property type="component" value="Unassembled WGS sequence"/>
</dbReference>
<name>A0ABU1UNU7_9ACTN</name>
<keyword evidence="2" id="KW-1185">Reference proteome</keyword>
<dbReference type="EMBL" id="JAVDWH010000001">
    <property type="protein sequence ID" value="MDR7086842.1"/>
    <property type="molecule type" value="Genomic_DNA"/>
</dbReference>
<proteinExistence type="predicted"/>
<reference evidence="1 2" key="1">
    <citation type="submission" date="2023-07" db="EMBL/GenBank/DDBJ databases">
        <title>Sorghum-associated microbial communities from plants grown in Nebraska, USA.</title>
        <authorList>
            <person name="Schachtman D."/>
        </authorList>
    </citation>
    <scope>NUCLEOTIDE SEQUENCE [LARGE SCALE GENOMIC DNA]</scope>
    <source>
        <strain evidence="1 2">BE248</strain>
    </source>
</reference>
<dbReference type="RefSeq" id="WP_309969457.1">
    <property type="nucleotide sequence ID" value="NZ_JAVDWH010000001.1"/>
</dbReference>
<sequence>MKSTPAWDEETECNWVDVVFDEVLPLEQMLPVESLLAKAPGGSWNNRYQSGQSIPAEAHDVVTQLWQRWLCSSDGRGHNVADAVAQRTIANGRAESGMFRRREDNVVDIEVDGQWRRFWTHNALELERAVTLLGPPPVFTDTFESPVQIWKDELLAVDGPDGKRVLFSVAPIGEARACDRAHRIGACPNCGGHEIQDLLMGMPPVSLVDDPNYQLGGCVVSGHEPVYVCATCEHGWGSLV</sequence>
<evidence type="ECO:0000313" key="1">
    <source>
        <dbReference type="EMBL" id="MDR7086842.1"/>
    </source>
</evidence>
<comment type="caution">
    <text evidence="1">The sequence shown here is derived from an EMBL/GenBank/DDBJ whole genome shotgun (WGS) entry which is preliminary data.</text>
</comment>
<evidence type="ECO:0000313" key="2">
    <source>
        <dbReference type="Proteomes" id="UP001257739"/>
    </source>
</evidence>
<accession>A0ABU1UNU7</accession>
<organism evidence="1 2">
    <name type="scientific">Aeromicrobium panaciterrae</name>
    <dbReference type="NCBI Taxonomy" id="363861"/>
    <lineage>
        <taxon>Bacteria</taxon>
        <taxon>Bacillati</taxon>
        <taxon>Actinomycetota</taxon>
        <taxon>Actinomycetes</taxon>
        <taxon>Propionibacteriales</taxon>
        <taxon>Nocardioidaceae</taxon>
        <taxon>Aeromicrobium</taxon>
    </lineage>
</organism>
<gene>
    <name evidence="1" type="ORF">J2X11_001681</name>
</gene>
<protein>
    <submittedName>
        <fullName evidence="1">Uncharacterized protein</fullName>
    </submittedName>
</protein>